<feature type="transmembrane region" description="Helical" evidence="1">
    <location>
        <begin position="107"/>
        <end position="127"/>
    </location>
</feature>
<evidence type="ECO:0008006" key="4">
    <source>
        <dbReference type="Google" id="ProtNLM"/>
    </source>
</evidence>
<feature type="transmembrane region" description="Helical" evidence="1">
    <location>
        <begin position="76"/>
        <end position="95"/>
    </location>
</feature>
<keyword evidence="1" id="KW-1133">Transmembrane helix</keyword>
<evidence type="ECO:0000256" key="1">
    <source>
        <dbReference type="SAM" id="Phobius"/>
    </source>
</evidence>
<dbReference type="Pfam" id="PF04246">
    <property type="entry name" value="RseC_MucC"/>
    <property type="match status" value="1"/>
</dbReference>
<keyword evidence="1" id="KW-0472">Membrane</keyword>
<dbReference type="AlphaFoldDB" id="A0A2C9CCC8"/>
<dbReference type="Proteomes" id="UP000221734">
    <property type="component" value="Chromosome Kuenenia_stuttgartiensis_MBR1"/>
</dbReference>
<dbReference type="KEGG" id="kst:KSMBR1_0841"/>
<dbReference type="OrthoDB" id="280258at2"/>
<organism evidence="2 3">
    <name type="scientific">Kuenenia stuttgartiensis</name>
    <dbReference type="NCBI Taxonomy" id="174633"/>
    <lineage>
        <taxon>Bacteria</taxon>
        <taxon>Pseudomonadati</taxon>
        <taxon>Planctomycetota</taxon>
        <taxon>Candidatus Brocadiia</taxon>
        <taxon>Candidatus Brocadiales</taxon>
        <taxon>Candidatus Brocadiaceae</taxon>
        <taxon>Candidatus Kuenenia</taxon>
    </lineage>
</organism>
<gene>
    <name evidence="2" type="ORF">KSMBR1_0841</name>
</gene>
<proteinExistence type="predicted"/>
<dbReference type="RefSeq" id="WP_157820374.1">
    <property type="nucleotide sequence ID" value="NZ_LT934425.1"/>
</dbReference>
<keyword evidence="3" id="KW-1185">Reference proteome</keyword>
<protein>
    <recommendedName>
        <fullName evidence="4">Positive regulator of sigma(E), RseC/MucC</fullName>
    </recommendedName>
</protein>
<evidence type="ECO:0000313" key="3">
    <source>
        <dbReference type="Proteomes" id="UP000221734"/>
    </source>
</evidence>
<dbReference type="PANTHER" id="PTHR35867">
    <property type="entry name" value="PROTEIN RSEC"/>
    <property type="match status" value="1"/>
</dbReference>
<name>A0A2C9CCC8_KUEST</name>
<dbReference type="InterPro" id="IPR007359">
    <property type="entry name" value="SigmaE_reg_RseC_MucC"/>
</dbReference>
<dbReference type="EMBL" id="LT934425">
    <property type="protein sequence ID" value="SOH03352.1"/>
    <property type="molecule type" value="Genomic_DNA"/>
</dbReference>
<accession>A0A2C9CCC8</accession>
<sequence length="155" mass="17314">MFKQTQVKEAGIIKRINGNRTTIELLKQTAENCKSCSGCAEVKGSSQYLEVETVPGTKEGQLVVTQKTIHSPYKSIILVFVFPLISLLVGSYVGQNYNFFGITSKDIRIIVCGFIFFISSLVIAAIYDKMSKSKTTTPQKIIPYNLHNSYDTIFK</sequence>
<dbReference type="PANTHER" id="PTHR35867:SF1">
    <property type="entry name" value="PROTEIN RSEC"/>
    <property type="match status" value="1"/>
</dbReference>
<reference evidence="3" key="1">
    <citation type="submission" date="2017-10" db="EMBL/GenBank/DDBJ databases">
        <authorList>
            <person name="Frank J."/>
        </authorList>
    </citation>
    <scope>NUCLEOTIDE SEQUENCE [LARGE SCALE GENOMIC DNA]</scope>
</reference>
<evidence type="ECO:0000313" key="2">
    <source>
        <dbReference type="EMBL" id="SOH03352.1"/>
    </source>
</evidence>
<keyword evidence="1" id="KW-0812">Transmembrane</keyword>